<dbReference type="RefSeq" id="WP_370396428.1">
    <property type="nucleotide sequence ID" value="NZ_JALBUT010000002.1"/>
</dbReference>
<dbReference type="PROSITE" id="PS50059">
    <property type="entry name" value="FKBP_PPIASE"/>
    <property type="match status" value="1"/>
</dbReference>
<comment type="similarity">
    <text evidence="2 6">Belongs to the FKBP-type PPIase family.</text>
</comment>
<keyword evidence="4 5" id="KW-0413">Isomerase</keyword>
<keyword evidence="7" id="KW-0732">Signal</keyword>
<feature type="signal peptide" evidence="7">
    <location>
        <begin position="1"/>
        <end position="25"/>
    </location>
</feature>
<dbReference type="EC" id="5.2.1.8" evidence="6"/>
<evidence type="ECO:0000256" key="1">
    <source>
        <dbReference type="ARBA" id="ARBA00000971"/>
    </source>
</evidence>
<organism evidence="9 10">
    <name type="scientific">Intestinicryptomonas porci</name>
    <dbReference type="NCBI Taxonomy" id="2926320"/>
    <lineage>
        <taxon>Bacteria</taxon>
        <taxon>Pseudomonadati</taxon>
        <taxon>Verrucomicrobiota</taxon>
        <taxon>Opitutia</taxon>
        <taxon>Opitutales</taxon>
        <taxon>Intestinicryptomonaceae</taxon>
        <taxon>Intestinicryptomonas</taxon>
    </lineage>
</organism>
<comment type="catalytic activity">
    <reaction evidence="1 5 6">
        <text>[protein]-peptidylproline (omega=180) = [protein]-peptidylproline (omega=0)</text>
        <dbReference type="Rhea" id="RHEA:16237"/>
        <dbReference type="Rhea" id="RHEA-COMP:10747"/>
        <dbReference type="Rhea" id="RHEA-COMP:10748"/>
        <dbReference type="ChEBI" id="CHEBI:83833"/>
        <dbReference type="ChEBI" id="CHEBI:83834"/>
        <dbReference type="EC" id="5.2.1.8"/>
    </reaction>
</comment>
<evidence type="ECO:0000256" key="5">
    <source>
        <dbReference type="PROSITE-ProRule" id="PRU00277"/>
    </source>
</evidence>
<dbReference type="InterPro" id="IPR046357">
    <property type="entry name" value="PPIase_dom_sf"/>
</dbReference>
<feature type="chain" id="PRO_5045451165" description="Peptidyl-prolyl cis-trans isomerase" evidence="7">
    <location>
        <begin position="26"/>
        <end position="228"/>
    </location>
</feature>
<evidence type="ECO:0000256" key="7">
    <source>
        <dbReference type="SAM" id="SignalP"/>
    </source>
</evidence>
<evidence type="ECO:0000256" key="6">
    <source>
        <dbReference type="RuleBase" id="RU003915"/>
    </source>
</evidence>
<accession>A0ABU4WEJ6</accession>
<reference evidence="9 10" key="1">
    <citation type="submission" date="2022-03" db="EMBL/GenBank/DDBJ databases">
        <title>Novel taxa within the pig intestine.</title>
        <authorList>
            <person name="Wylensek D."/>
            <person name="Bishof K."/>
            <person name="Afrizal A."/>
            <person name="Clavel T."/>
        </authorList>
    </citation>
    <scope>NUCLEOTIDE SEQUENCE [LARGE SCALE GENOMIC DNA]</scope>
    <source>
        <strain evidence="9 10">CLA-KB-P66</strain>
    </source>
</reference>
<dbReference type="GO" id="GO:0003755">
    <property type="term" value="F:peptidyl-prolyl cis-trans isomerase activity"/>
    <property type="evidence" value="ECO:0007669"/>
    <property type="project" value="UniProtKB-EC"/>
</dbReference>
<evidence type="ECO:0000256" key="4">
    <source>
        <dbReference type="ARBA" id="ARBA00023235"/>
    </source>
</evidence>
<dbReference type="InterPro" id="IPR036944">
    <property type="entry name" value="PPIase_FKBP_N_sf"/>
</dbReference>
<dbReference type="SUPFAM" id="SSF54534">
    <property type="entry name" value="FKBP-like"/>
    <property type="match status" value="1"/>
</dbReference>
<dbReference type="EMBL" id="JALBUT010000002">
    <property type="protein sequence ID" value="MDX8414981.1"/>
    <property type="molecule type" value="Genomic_DNA"/>
</dbReference>
<feature type="domain" description="PPIase FKBP-type" evidence="8">
    <location>
        <begin position="143"/>
        <end position="228"/>
    </location>
</feature>
<dbReference type="PANTHER" id="PTHR43811:SF19">
    <property type="entry name" value="39 KDA FK506-BINDING NUCLEAR PROTEIN"/>
    <property type="match status" value="1"/>
</dbReference>
<dbReference type="PANTHER" id="PTHR43811">
    <property type="entry name" value="FKBP-TYPE PEPTIDYL-PROLYL CIS-TRANS ISOMERASE FKPA"/>
    <property type="match status" value="1"/>
</dbReference>
<sequence>MKTSKYIKIAGAALLAFLASPLTNAMTNEEKEYLKLYGMIACERVGANQLQLTPEQTKVFIEGIEARIKGELIPESAQEIAPKMNEFLQAQAEKAIQAELEKNKAKYEEFWKKIDAEKDIVKTESGLRYKILKAGEGELPTAESTVKVNYVGTLPDGREFDASAKHGGPAEFPLANVVPGFREGLQKVGKGGKIMLYIPAELGYGNRSMGIIPAGSPLVFEVETIEVK</sequence>
<evidence type="ECO:0000313" key="10">
    <source>
        <dbReference type="Proteomes" id="UP001275932"/>
    </source>
</evidence>
<dbReference type="Gene3D" id="3.10.50.40">
    <property type="match status" value="1"/>
</dbReference>
<dbReference type="Pfam" id="PF01346">
    <property type="entry name" value="FKBP_N"/>
    <property type="match status" value="1"/>
</dbReference>
<dbReference type="Gene3D" id="1.10.287.460">
    <property type="entry name" value="Peptidyl-prolyl cis-trans isomerase, FKBP-type, N-terminal domain"/>
    <property type="match status" value="1"/>
</dbReference>
<evidence type="ECO:0000259" key="8">
    <source>
        <dbReference type="PROSITE" id="PS50059"/>
    </source>
</evidence>
<dbReference type="InterPro" id="IPR001179">
    <property type="entry name" value="PPIase_FKBP_dom"/>
</dbReference>
<evidence type="ECO:0000256" key="2">
    <source>
        <dbReference type="ARBA" id="ARBA00006577"/>
    </source>
</evidence>
<dbReference type="Proteomes" id="UP001275932">
    <property type="component" value="Unassembled WGS sequence"/>
</dbReference>
<evidence type="ECO:0000313" key="9">
    <source>
        <dbReference type="EMBL" id="MDX8414981.1"/>
    </source>
</evidence>
<dbReference type="Pfam" id="PF00254">
    <property type="entry name" value="FKBP_C"/>
    <property type="match status" value="1"/>
</dbReference>
<protein>
    <recommendedName>
        <fullName evidence="6">Peptidyl-prolyl cis-trans isomerase</fullName>
        <ecNumber evidence="6">5.2.1.8</ecNumber>
    </recommendedName>
</protein>
<gene>
    <name evidence="9" type="ORF">MOX91_02120</name>
</gene>
<keyword evidence="3 5" id="KW-0697">Rotamase</keyword>
<keyword evidence="10" id="KW-1185">Reference proteome</keyword>
<name>A0ABU4WEJ6_9BACT</name>
<dbReference type="InterPro" id="IPR000774">
    <property type="entry name" value="PPIase_FKBP_N"/>
</dbReference>
<proteinExistence type="inferred from homology"/>
<comment type="caution">
    <text evidence="9">The sequence shown here is derived from an EMBL/GenBank/DDBJ whole genome shotgun (WGS) entry which is preliminary data.</text>
</comment>
<evidence type="ECO:0000256" key="3">
    <source>
        <dbReference type="ARBA" id="ARBA00023110"/>
    </source>
</evidence>